<evidence type="ECO:0000259" key="3">
    <source>
        <dbReference type="PROSITE" id="PS50977"/>
    </source>
</evidence>
<dbReference type="InterPro" id="IPR009057">
    <property type="entry name" value="Homeodomain-like_sf"/>
</dbReference>
<evidence type="ECO:0000256" key="1">
    <source>
        <dbReference type="ARBA" id="ARBA00023125"/>
    </source>
</evidence>
<dbReference type="InterPro" id="IPR050109">
    <property type="entry name" value="HTH-type_TetR-like_transc_reg"/>
</dbReference>
<gene>
    <name evidence="4" type="ORF">G1H11_09670</name>
</gene>
<dbReference type="PROSITE" id="PS50977">
    <property type="entry name" value="HTH_TETR_2"/>
    <property type="match status" value="1"/>
</dbReference>
<dbReference type="SUPFAM" id="SSF46689">
    <property type="entry name" value="Homeodomain-like"/>
    <property type="match status" value="1"/>
</dbReference>
<reference evidence="4 5" key="1">
    <citation type="submission" date="2020-02" db="EMBL/GenBank/DDBJ databases">
        <authorList>
            <person name="Li X.-J."/>
            <person name="Feng X.-M."/>
        </authorList>
    </citation>
    <scope>NUCLEOTIDE SEQUENCE [LARGE SCALE GENOMIC DNA]</scope>
    <source>
        <strain evidence="4 5">CGMCC 4.7225</strain>
    </source>
</reference>
<dbReference type="Gene3D" id="1.10.357.10">
    <property type="entry name" value="Tetracycline Repressor, domain 2"/>
    <property type="match status" value="1"/>
</dbReference>
<evidence type="ECO:0000313" key="5">
    <source>
        <dbReference type="Proteomes" id="UP000469185"/>
    </source>
</evidence>
<name>A0A6N9YKJ0_9ACTN</name>
<dbReference type="GO" id="GO:0003700">
    <property type="term" value="F:DNA-binding transcription factor activity"/>
    <property type="evidence" value="ECO:0007669"/>
    <property type="project" value="TreeGrafter"/>
</dbReference>
<dbReference type="GO" id="GO:0000976">
    <property type="term" value="F:transcription cis-regulatory region binding"/>
    <property type="evidence" value="ECO:0007669"/>
    <property type="project" value="TreeGrafter"/>
</dbReference>
<dbReference type="SUPFAM" id="SSF48498">
    <property type="entry name" value="Tetracyclin repressor-like, C-terminal domain"/>
    <property type="match status" value="1"/>
</dbReference>
<feature type="DNA-binding region" description="H-T-H motif" evidence="2">
    <location>
        <begin position="41"/>
        <end position="60"/>
    </location>
</feature>
<evidence type="ECO:0000256" key="2">
    <source>
        <dbReference type="PROSITE-ProRule" id="PRU00335"/>
    </source>
</evidence>
<dbReference type="Proteomes" id="UP000469185">
    <property type="component" value="Unassembled WGS sequence"/>
</dbReference>
<dbReference type="EMBL" id="JAAGOB010000004">
    <property type="protein sequence ID" value="NED95581.1"/>
    <property type="molecule type" value="Genomic_DNA"/>
</dbReference>
<dbReference type="RefSeq" id="WP_163818340.1">
    <property type="nucleotide sequence ID" value="NZ_JAAGOB010000004.1"/>
</dbReference>
<accession>A0A6N9YKJ0</accession>
<feature type="domain" description="HTH tetR-type" evidence="3">
    <location>
        <begin position="18"/>
        <end position="78"/>
    </location>
</feature>
<proteinExistence type="predicted"/>
<dbReference type="PANTHER" id="PTHR30055">
    <property type="entry name" value="HTH-TYPE TRANSCRIPTIONAL REGULATOR RUTR"/>
    <property type="match status" value="1"/>
</dbReference>
<comment type="caution">
    <text evidence="4">The sequence shown here is derived from an EMBL/GenBank/DDBJ whole genome shotgun (WGS) entry which is preliminary data.</text>
</comment>
<dbReference type="InterPro" id="IPR036271">
    <property type="entry name" value="Tet_transcr_reg_TetR-rel_C_sf"/>
</dbReference>
<dbReference type="Pfam" id="PF00440">
    <property type="entry name" value="TetR_N"/>
    <property type="match status" value="1"/>
</dbReference>
<organism evidence="4 5">
    <name type="scientific">Phytoactinopolyspora alkaliphila</name>
    <dbReference type="NCBI Taxonomy" id="1783498"/>
    <lineage>
        <taxon>Bacteria</taxon>
        <taxon>Bacillati</taxon>
        <taxon>Actinomycetota</taxon>
        <taxon>Actinomycetes</taxon>
        <taxon>Jiangellales</taxon>
        <taxon>Jiangellaceae</taxon>
        <taxon>Phytoactinopolyspora</taxon>
    </lineage>
</organism>
<keyword evidence="5" id="KW-1185">Reference proteome</keyword>
<dbReference type="PANTHER" id="PTHR30055:SF239">
    <property type="entry name" value="TRANSCRIPTIONAL REGULATORY PROTEIN"/>
    <property type="match status" value="1"/>
</dbReference>
<dbReference type="PRINTS" id="PR00455">
    <property type="entry name" value="HTHTETR"/>
</dbReference>
<dbReference type="InterPro" id="IPR001647">
    <property type="entry name" value="HTH_TetR"/>
</dbReference>
<keyword evidence="1 2" id="KW-0238">DNA-binding</keyword>
<protein>
    <submittedName>
        <fullName evidence="4">TetR/AcrR family transcriptional regulator</fullName>
    </submittedName>
</protein>
<dbReference type="AlphaFoldDB" id="A0A6N9YKJ0"/>
<sequence length="204" mass="21949">MDSSPSDPQSGAPTKSSRLTAEDWARAALAAISDRGVAAVSVEPLAAGLGATKGSFYWHFSNRQALIDAALQLWEKEHTEAVITTIEAEDGPEQRLRRLGELVVGYSRGDRIEVALLAHADDPAVGPVLRRVTSRRIDYVAELYQKLGLDEAEARQRAVLAVSVYLGHVQLAHTAPDTLPQESAAWKRHVDHIVSALIVGAAAS</sequence>
<evidence type="ECO:0000313" key="4">
    <source>
        <dbReference type="EMBL" id="NED95581.1"/>
    </source>
</evidence>